<evidence type="ECO:0000313" key="5">
    <source>
        <dbReference type="Proteomes" id="UP001189429"/>
    </source>
</evidence>
<proteinExistence type="inferred from homology"/>
<dbReference type="SMART" id="SM00645">
    <property type="entry name" value="Pept_C1"/>
    <property type="match status" value="1"/>
</dbReference>
<keyword evidence="5" id="KW-1185">Reference proteome</keyword>
<evidence type="ECO:0000259" key="3">
    <source>
        <dbReference type="SMART" id="SM00645"/>
    </source>
</evidence>
<organism evidence="4 5">
    <name type="scientific">Prorocentrum cordatum</name>
    <dbReference type="NCBI Taxonomy" id="2364126"/>
    <lineage>
        <taxon>Eukaryota</taxon>
        <taxon>Sar</taxon>
        <taxon>Alveolata</taxon>
        <taxon>Dinophyceae</taxon>
        <taxon>Prorocentrales</taxon>
        <taxon>Prorocentraceae</taxon>
        <taxon>Prorocentrum</taxon>
    </lineage>
</organism>
<dbReference type="Proteomes" id="UP001189429">
    <property type="component" value="Unassembled WGS sequence"/>
</dbReference>
<dbReference type="InterPro" id="IPR038765">
    <property type="entry name" value="Papain-like_cys_pep_sf"/>
</dbReference>
<reference evidence="4" key="1">
    <citation type="submission" date="2023-10" db="EMBL/GenBank/DDBJ databases">
        <authorList>
            <person name="Chen Y."/>
            <person name="Shah S."/>
            <person name="Dougan E. K."/>
            <person name="Thang M."/>
            <person name="Chan C."/>
        </authorList>
    </citation>
    <scope>NUCLEOTIDE SEQUENCE [LARGE SCALE GENOMIC DNA]</scope>
</reference>
<protein>
    <recommendedName>
        <fullName evidence="3">Peptidase C1A papain C-terminal domain-containing protein</fullName>
    </recommendedName>
</protein>
<feature type="domain" description="Peptidase C1A papain C-terminal" evidence="3">
    <location>
        <begin position="2"/>
        <end position="208"/>
    </location>
</feature>
<evidence type="ECO:0000256" key="1">
    <source>
        <dbReference type="ARBA" id="ARBA00008455"/>
    </source>
</evidence>
<sequence>MRAAPGSADCGSCWAHAATMAMRARAEIKGLPAEFSAEQLVACTPNPHKCGGTGGCDGATAELAYEYVLQRGLAKPQHFFMQKSMLSGATGDDPMSGCPASLRVQSEVATKGVLGIDGSEVHLLGTSESELMGMTIGMRGWTKLPENREEPIMRSLMMDGPLYVAVAVGEHWHYYSGGVMTQEGCDTRNVINHAVTLFAWGVKEKSRI</sequence>
<accession>A0ABN9T1S2</accession>
<dbReference type="InterPro" id="IPR000668">
    <property type="entry name" value="Peptidase_C1A_C"/>
</dbReference>
<evidence type="ECO:0000256" key="2">
    <source>
        <dbReference type="ARBA" id="ARBA00023145"/>
    </source>
</evidence>
<name>A0ABN9T1S2_9DINO</name>
<dbReference type="PANTHER" id="PTHR12411">
    <property type="entry name" value="CYSTEINE PROTEASE FAMILY C1-RELATED"/>
    <property type="match status" value="1"/>
</dbReference>
<gene>
    <name evidence="4" type="ORF">PCOR1329_LOCUS34729</name>
</gene>
<dbReference type="SUPFAM" id="SSF54001">
    <property type="entry name" value="Cysteine proteinases"/>
    <property type="match status" value="1"/>
</dbReference>
<keyword evidence="2" id="KW-0865">Zymogen</keyword>
<dbReference type="Gene3D" id="3.90.70.10">
    <property type="entry name" value="Cysteine proteinases"/>
    <property type="match status" value="1"/>
</dbReference>
<evidence type="ECO:0000313" key="4">
    <source>
        <dbReference type="EMBL" id="CAK0838888.1"/>
    </source>
</evidence>
<dbReference type="EMBL" id="CAUYUJ010014255">
    <property type="protein sequence ID" value="CAK0838888.1"/>
    <property type="molecule type" value="Genomic_DNA"/>
</dbReference>
<comment type="similarity">
    <text evidence="1">Belongs to the peptidase C1 family.</text>
</comment>
<dbReference type="InterPro" id="IPR013128">
    <property type="entry name" value="Peptidase_C1A"/>
</dbReference>
<comment type="caution">
    <text evidence="4">The sequence shown here is derived from an EMBL/GenBank/DDBJ whole genome shotgun (WGS) entry which is preliminary data.</text>
</comment>
<dbReference type="Pfam" id="PF00112">
    <property type="entry name" value="Peptidase_C1"/>
    <property type="match status" value="1"/>
</dbReference>